<dbReference type="EMBL" id="JACMSC010000002">
    <property type="protein sequence ID" value="KAG6531376.1"/>
    <property type="molecule type" value="Genomic_DNA"/>
</dbReference>
<dbReference type="GO" id="GO:0003677">
    <property type="term" value="F:DNA binding"/>
    <property type="evidence" value="ECO:0007669"/>
    <property type="project" value="TreeGrafter"/>
</dbReference>
<comment type="caution">
    <text evidence="3">The sequence shown here is derived from an EMBL/GenBank/DDBJ whole genome shotgun (WGS) entry which is preliminary data.</text>
</comment>
<dbReference type="GO" id="GO:0000719">
    <property type="term" value="P:photoreactive repair"/>
    <property type="evidence" value="ECO:0007669"/>
    <property type="project" value="TreeGrafter"/>
</dbReference>
<accession>A0A8J5IA62</accession>
<feature type="domain" description="Photolyase/cryptochrome alpha/beta" evidence="2">
    <location>
        <begin position="107"/>
        <end position="241"/>
    </location>
</feature>
<reference evidence="3 4" key="1">
    <citation type="submission" date="2020-08" db="EMBL/GenBank/DDBJ databases">
        <title>Plant Genome Project.</title>
        <authorList>
            <person name="Zhang R.-G."/>
        </authorList>
    </citation>
    <scope>NUCLEOTIDE SEQUENCE [LARGE SCALE GENOMIC DNA]</scope>
    <source>
        <tissue evidence="3">Rhizome</tissue>
    </source>
</reference>
<dbReference type="AlphaFoldDB" id="A0A8J5IA62"/>
<dbReference type="InterPro" id="IPR002081">
    <property type="entry name" value="Cryptochrome/DNA_photolyase_1"/>
</dbReference>
<gene>
    <name evidence="3" type="ORF">ZIOFF_005182</name>
</gene>
<dbReference type="PANTHER" id="PTHR11455">
    <property type="entry name" value="CRYPTOCHROME"/>
    <property type="match status" value="1"/>
</dbReference>
<proteinExistence type="predicted"/>
<dbReference type="Pfam" id="PF00875">
    <property type="entry name" value="DNA_photolyase"/>
    <property type="match status" value="1"/>
</dbReference>
<evidence type="ECO:0000256" key="1">
    <source>
        <dbReference type="PIRSR" id="PIRSR602081-1"/>
    </source>
</evidence>
<dbReference type="PROSITE" id="PS51645">
    <property type="entry name" value="PHR_CRY_ALPHA_BETA"/>
    <property type="match status" value="1"/>
</dbReference>
<name>A0A8J5IA62_ZINOF</name>
<comment type="cofactor">
    <cofactor evidence="1">
        <name>FAD</name>
        <dbReference type="ChEBI" id="CHEBI:57692"/>
    </cofactor>
    <text evidence="1">Binds 1 FAD per subunit.</text>
</comment>
<feature type="binding site" evidence="1">
    <location>
        <begin position="358"/>
        <end position="362"/>
    </location>
    <ligand>
        <name>FAD</name>
        <dbReference type="ChEBI" id="CHEBI:57692"/>
    </ligand>
</feature>
<keyword evidence="1" id="KW-0285">Flavoprotein</keyword>
<feature type="binding site" evidence="1">
    <location>
        <begin position="407"/>
        <end position="414"/>
    </location>
    <ligand>
        <name>FAD</name>
        <dbReference type="ChEBI" id="CHEBI:57692"/>
    </ligand>
</feature>
<evidence type="ECO:0000259" key="2">
    <source>
        <dbReference type="PROSITE" id="PS51645"/>
    </source>
</evidence>
<organism evidence="3 4">
    <name type="scientific">Zingiber officinale</name>
    <name type="common">Ginger</name>
    <name type="synonym">Amomum zingiber</name>
    <dbReference type="NCBI Taxonomy" id="94328"/>
    <lineage>
        <taxon>Eukaryota</taxon>
        <taxon>Viridiplantae</taxon>
        <taxon>Streptophyta</taxon>
        <taxon>Embryophyta</taxon>
        <taxon>Tracheophyta</taxon>
        <taxon>Spermatophyta</taxon>
        <taxon>Magnoliopsida</taxon>
        <taxon>Liliopsida</taxon>
        <taxon>Zingiberales</taxon>
        <taxon>Zingiberaceae</taxon>
        <taxon>Zingiber</taxon>
    </lineage>
</organism>
<sequence length="441" mass="48301">MEDHHRSPSSSSQQDGNQTPLPFASFSLSLFSPHLSSSSSPSSLLAPIPFRLKIPSQITSLSLALFHSPSFSSLSAPSKFSSSLSLSRFSLFRSRPADPLVAAGARRCAIVWFRADLRLHDHEVLSAANDDSLSLLPVFVFDSRDFGHSAGGFDRTGLRRARFLLDSVADLRAGLRRLGSDLVVRIGCPEVVLLELARGVGADAVYAHREVSHDEVRAEERVGKAMEDEGIEVKYFWGSTLHHIEDLPFQLEQLPTSYGGFREKVTGVKVRKAIEAPEKLNRMPSRGGVEPGEIPSLQDLGFNQAPTMSQDSKPCFSTPVGGETEALERLKKFASEWQAQPRKAKISNIDSIYGANFSCKISPWLSTGCLSPRFIFEELKSRTISAASSRNNSPDSADGGGNWLMFELLWRDFFRFVTMKCSSATKMVQAAPSSACTAALP</sequence>
<evidence type="ECO:0000313" key="4">
    <source>
        <dbReference type="Proteomes" id="UP000734854"/>
    </source>
</evidence>
<keyword evidence="4" id="KW-1185">Reference proteome</keyword>
<evidence type="ECO:0000313" key="3">
    <source>
        <dbReference type="EMBL" id="KAG6531376.1"/>
    </source>
</evidence>
<dbReference type="GO" id="GO:0003904">
    <property type="term" value="F:deoxyribodipyrimidine photo-lyase activity"/>
    <property type="evidence" value="ECO:0007669"/>
    <property type="project" value="TreeGrafter"/>
</dbReference>
<dbReference type="PANTHER" id="PTHR11455:SF2">
    <property type="entry name" value="BLUE-LIGHT PHOTORECEPTOR PHR2"/>
    <property type="match status" value="1"/>
</dbReference>
<dbReference type="InterPro" id="IPR006050">
    <property type="entry name" value="DNA_photolyase_N"/>
</dbReference>
<dbReference type="Proteomes" id="UP000734854">
    <property type="component" value="Unassembled WGS sequence"/>
</dbReference>
<protein>
    <recommendedName>
        <fullName evidence="2">Photolyase/cryptochrome alpha/beta domain-containing protein</fullName>
    </recommendedName>
</protein>
<dbReference type="GO" id="GO:0071949">
    <property type="term" value="F:FAD binding"/>
    <property type="evidence" value="ECO:0007669"/>
    <property type="project" value="TreeGrafter"/>
</dbReference>
<keyword evidence="1" id="KW-0274">FAD</keyword>
<dbReference type="OrthoDB" id="435881at2759"/>